<gene>
    <name evidence="3" type="ORF">GCM10017083_53050</name>
</gene>
<accession>A0A918XX57</accession>
<sequence>MAGAMRTILPPLLLAAALLAVLTMPEPRPTPVTERPDETPPSSSGAAPAVRLRTVALPPPPRPVRQPGPPARVHHAEEPMALPEPSPVVPTAADAGRGRLLLDRVAKGEGPAIEIAWPDDPAARRELVGHLERCAGWRILLLVEDRIWRSGDPPGRAWTPTRAQAPSGLLRDLDGPAADRAAVSAIRARHGLSGGRPVGAVARSWDARLLGGLGRLLGPGWTGSGDLGARYATDGGRLAVVDVRLDGRAVPGRVDLGPLSRCAR</sequence>
<evidence type="ECO:0000256" key="2">
    <source>
        <dbReference type="SAM" id="SignalP"/>
    </source>
</evidence>
<evidence type="ECO:0000313" key="3">
    <source>
        <dbReference type="EMBL" id="GHD63191.1"/>
    </source>
</evidence>
<proteinExistence type="predicted"/>
<feature type="compositionally biased region" description="Pro residues" evidence="1">
    <location>
        <begin position="57"/>
        <end position="70"/>
    </location>
</feature>
<reference evidence="3" key="2">
    <citation type="submission" date="2020-09" db="EMBL/GenBank/DDBJ databases">
        <authorList>
            <person name="Sun Q."/>
            <person name="Kim S."/>
        </authorList>
    </citation>
    <scope>NUCLEOTIDE SEQUENCE</scope>
    <source>
        <strain evidence="3">KCTC 42651</strain>
    </source>
</reference>
<dbReference type="EMBL" id="BMZS01000016">
    <property type="protein sequence ID" value="GHD63191.1"/>
    <property type="molecule type" value="Genomic_DNA"/>
</dbReference>
<keyword evidence="2" id="KW-0732">Signal</keyword>
<feature type="region of interest" description="Disordered" evidence="1">
    <location>
        <begin position="27"/>
        <end position="87"/>
    </location>
</feature>
<name>A0A918XX57_9PROT</name>
<dbReference type="AlphaFoldDB" id="A0A918XX57"/>
<dbReference type="RefSeq" id="WP_189995463.1">
    <property type="nucleotide sequence ID" value="NZ_BMZS01000016.1"/>
</dbReference>
<comment type="caution">
    <text evidence="3">The sequence shown here is derived from an EMBL/GenBank/DDBJ whole genome shotgun (WGS) entry which is preliminary data.</text>
</comment>
<evidence type="ECO:0000313" key="4">
    <source>
        <dbReference type="Proteomes" id="UP000630353"/>
    </source>
</evidence>
<dbReference type="Proteomes" id="UP000630353">
    <property type="component" value="Unassembled WGS sequence"/>
</dbReference>
<feature type="signal peptide" evidence="2">
    <location>
        <begin position="1"/>
        <end position="15"/>
    </location>
</feature>
<evidence type="ECO:0000256" key="1">
    <source>
        <dbReference type="SAM" id="MobiDB-lite"/>
    </source>
</evidence>
<reference evidence="3" key="1">
    <citation type="journal article" date="2014" name="Int. J. Syst. Evol. Microbiol.">
        <title>Complete genome sequence of Corynebacterium casei LMG S-19264T (=DSM 44701T), isolated from a smear-ripened cheese.</title>
        <authorList>
            <consortium name="US DOE Joint Genome Institute (JGI-PGF)"/>
            <person name="Walter F."/>
            <person name="Albersmeier A."/>
            <person name="Kalinowski J."/>
            <person name="Ruckert C."/>
        </authorList>
    </citation>
    <scope>NUCLEOTIDE SEQUENCE</scope>
    <source>
        <strain evidence="3">KCTC 42651</strain>
    </source>
</reference>
<feature type="chain" id="PRO_5037219757" evidence="2">
    <location>
        <begin position="16"/>
        <end position="264"/>
    </location>
</feature>
<protein>
    <submittedName>
        <fullName evidence="3">Uncharacterized protein</fullName>
    </submittedName>
</protein>
<organism evidence="3 4">
    <name type="scientific">Thalassobaculum fulvum</name>
    <dbReference type="NCBI Taxonomy" id="1633335"/>
    <lineage>
        <taxon>Bacteria</taxon>
        <taxon>Pseudomonadati</taxon>
        <taxon>Pseudomonadota</taxon>
        <taxon>Alphaproteobacteria</taxon>
        <taxon>Rhodospirillales</taxon>
        <taxon>Thalassobaculaceae</taxon>
        <taxon>Thalassobaculum</taxon>
    </lineage>
</organism>
<keyword evidence="4" id="KW-1185">Reference proteome</keyword>